<evidence type="ECO:0000256" key="7">
    <source>
        <dbReference type="ARBA" id="ARBA00022824"/>
    </source>
</evidence>
<evidence type="ECO:0000256" key="3">
    <source>
        <dbReference type="ARBA" id="ARBA00004319"/>
    </source>
</evidence>
<dbReference type="GeneID" id="108621472"/>
<evidence type="ECO:0000256" key="8">
    <source>
        <dbReference type="ARBA" id="ARBA00022896"/>
    </source>
</evidence>
<dbReference type="Gene3D" id="1.25.40.10">
    <property type="entry name" value="Tetratricopeptide repeat domain"/>
    <property type="match status" value="2"/>
</dbReference>
<name>A0ABM1Q497_DROAR</name>
<feature type="domain" description="Fe2OG dioxygenase" evidence="15">
    <location>
        <begin position="406"/>
        <end position="516"/>
    </location>
</feature>
<comment type="cofactor">
    <cofactor evidence="1">
        <name>L-ascorbate</name>
        <dbReference type="ChEBI" id="CHEBI:38290"/>
    </cofactor>
</comment>
<dbReference type="Pfam" id="PF13640">
    <property type="entry name" value="2OG-FeII_Oxy_3"/>
    <property type="match status" value="2"/>
</dbReference>
<dbReference type="Gene3D" id="6.10.140.1460">
    <property type="match status" value="2"/>
</dbReference>
<evidence type="ECO:0000313" key="17">
    <source>
        <dbReference type="RefSeq" id="XP_017874283.1"/>
    </source>
</evidence>
<feature type="signal peptide" evidence="14">
    <location>
        <begin position="1"/>
        <end position="30"/>
    </location>
</feature>
<evidence type="ECO:0000256" key="1">
    <source>
        <dbReference type="ARBA" id="ARBA00001961"/>
    </source>
</evidence>
<comment type="subcellular location">
    <subcellularLocation>
        <location evidence="3">Endoplasmic reticulum lumen</location>
    </subcellularLocation>
</comment>
<dbReference type="InterPro" id="IPR044862">
    <property type="entry name" value="Pro_4_hyd_alph_FE2OG_OXY"/>
</dbReference>
<sequence>MKIMRLRLGWKLSDVLGLALLGMLIQSIDSTPPDKVEKPLLNKLHLLKVHRQLLDNLNQYADKLEEKVDTMRRLVLQLDSPLLLAKDPEAEFFFNPLHSYSLTRQMHFDWPQVEKLMEQRAGLEQIDFLKQMRDELPQLEDVKEAVAAIYRVQQIYKLKPTDIANGLLDGAYVNSQLSISDCFEMGANLFEASQFTDAANWLYLARDLWDQSPIAPFELLTVPRTQISSLLARSIMAAGDEELSRAALLEEPSLRDQVEQLLLDYRNYNVTNIEDHPYLDIMDKEFIEFCGSSYMPQPTRLVCSYKTKPSKFLYLAPFKMELLSEDPYMVLFHDVIYESEIEHLNRISEPFLQRATVVVEDDGEDTLIKYRTANGAFLYRDEISPKDVQLVERIFQRMRDMSDLQINDDAFEYLKYDFGGHYDIHADYFNYTKEEFTDDRFATFVIYLNDVTRGGATVFPDVEIAVHPARGKVIHWYNMNPNSFDYEVRSYHGACPVLIGQKIEFIVSLNTYRLVLQLDSPLLLAKDPEAEFFFNPLHSYSLIRQMHFDWPQVEKLMEQRAGLEQIDFLKQMRVELPQLEDVKEAVAAIHRVQQIYKLKPADIAHGLLDGAYVNSQLSISDCFEMGANLFEASQFTDAANWLHLARYLWDQSPIAPFELLTVPRTQISSLMARSIMAAGNNKLARAELLEGFHRNYTITKIEDHSYLDIMDNDFIEFCGSSYMPQPTRLVCSYKTKPSKFLYLAPFKMELLSENPYMVVFHDVISDSEIQHLRNTAEPLLQHSYVKKSINESVISKVRTAKGSFMRADRLSPESAQVVQRLKQRLGDLSDLNIRRKGYNEMQYLNYDFGGHYLLHTDYFNISMNDRIVTFLIYLNDVTRGGGTIFPQVKQVVHPEKGKLILWYNMNSNLDYEVDSLHGACPVLIGRKTAIVYWIREHDQMFVKPCLKPPQNRRTEAIEGDGF</sequence>
<dbReference type="PROSITE" id="PS51471">
    <property type="entry name" value="FE2OG_OXY"/>
    <property type="match status" value="2"/>
</dbReference>
<evidence type="ECO:0000256" key="6">
    <source>
        <dbReference type="ARBA" id="ARBA00022723"/>
    </source>
</evidence>
<evidence type="ECO:0000313" key="16">
    <source>
        <dbReference type="Proteomes" id="UP000694904"/>
    </source>
</evidence>
<keyword evidence="7" id="KW-0256">Endoplasmic reticulum</keyword>
<dbReference type="Gene3D" id="2.60.120.620">
    <property type="entry name" value="q2cbj1_9rhob like domain"/>
    <property type="match status" value="2"/>
</dbReference>
<evidence type="ECO:0000256" key="10">
    <source>
        <dbReference type="ARBA" id="ARBA00023002"/>
    </source>
</evidence>
<dbReference type="EC" id="1.14.11.2" evidence="5"/>
<keyword evidence="16" id="KW-1185">Reference proteome</keyword>
<protein>
    <recommendedName>
        <fullName evidence="5">procollagen-proline 4-dioxygenase</fullName>
        <ecNumber evidence="5">1.14.11.2</ecNumber>
    </recommendedName>
</protein>
<dbReference type="PANTHER" id="PTHR10869:SF244">
    <property type="entry name" value="PROLYL 4-HYDROXYLASE SUBUNIT ALPHA-2"/>
    <property type="match status" value="1"/>
</dbReference>
<evidence type="ECO:0000256" key="14">
    <source>
        <dbReference type="SAM" id="SignalP"/>
    </source>
</evidence>
<dbReference type="InterPro" id="IPR005123">
    <property type="entry name" value="Oxoglu/Fe-dep_dioxygenase_dom"/>
</dbReference>
<keyword evidence="10" id="KW-0560">Oxidoreductase</keyword>
<dbReference type="PANTHER" id="PTHR10869">
    <property type="entry name" value="PROLYL 4-HYDROXYLASE ALPHA SUBUNIT"/>
    <property type="match status" value="1"/>
</dbReference>
<feature type="domain" description="Fe2OG dioxygenase" evidence="15">
    <location>
        <begin position="837"/>
        <end position="936"/>
    </location>
</feature>
<dbReference type="RefSeq" id="XP_017874283.1">
    <property type="nucleotide sequence ID" value="XM_018018794.1"/>
</dbReference>
<keyword evidence="12" id="KW-0325">Glycoprotein</keyword>
<comment type="similarity">
    <text evidence="4">Belongs to the P4HA family.</text>
</comment>
<evidence type="ECO:0000256" key="2">
    <source>
        <dbReference type="ARBA" id="ARBA00002035"/>
    </source>
</evidence>
<evidence type="ECO:0000256" key="13">
    <source>
        <dbReference type="SAM" id="Coils"/>
    </source>
</evidence>
<dbReference type="InterPro" id="IPR045054">
    <property type="entry name" value="P4HA-like"/>
</dbReference>
<dbReference type="InterPro" id="IPR006620">
    <property type="entry name" value="Pro_4_hyd_alph"/>
</dbReference>
<keyword evidence="14" id="KW-0732">Signal</keyword>
<accession>A0ABM1Q497</accession>
<evidence type="ECO:0000256" key="4">
    <source>
        <dbReference type="ARBA" id="ARBA00006511"/>
    </source>
</evidence>
<reference evidence="17" key="3">
    <citation type="submission" date="2025-08" db="UniProtKB">
        <authorList>
            <consortium name="RefSeq"/>
        </authorList>
    </citation>
    <scope>IDENTIFICATION</scope>
    <source>
        <tissue evidence="17">Whole organism</tissue>
    </source>
</reference>
<evidence type="ECO:0000259" key="15">
    <source>
        <dbReference type="PROSITE" id="PS51471"/>
    </source>
</evidence>
<proteinExistence type="inferred from homology"/>
<keyword evidence="11" id="KW-0408">Iron</keyword>
<dbReference type="SMART" id="SM00702">
    <property type="entry name" value="P4Hc"/>
    <property type="match status" value="2"/>
</dbReference>
<dbReference type="InterPro" id="IPR013547">
    <property type="entry name" value="P4H_N"/>
</dbReference>
<organism evidence="16 17">
    <name type="scientific">Drosophila arizonae</name>
    <name type="common">Fruit fly</name>
    <dbReference type="NCBI Taxonomy" id="7263"/>
    <lineage>
        <taxon>Eukaryota</taxon>
        <taxon>Metazoa</taxon>
        <taxon>Ecdysozoa</taxon>
        <taxon>Arthropoda</taxon>
        <taxon>Hexapoda</taxon>
        <taxon>Insecta</taxon>
        <taxon>Pterygota</taxon>
        <taxon>Neoptera</taxon>
        <taxon>Endopterygota</taxon>
        <taxon>Diptera</taxon>
        <taxon>Brachycera</taxon>
        <taxon>Muscomorpha</taxon>
        <taxon>Ephydroidea</taxon>
        <taxon>Drosophilidae</taxon>
        <taxon>Drosophila</taxon>
    </lineage>
</organism>
<keyword evidence="9" id="KW-0223">Dioxygenase</keyword>
<dbReference type="Pfam" id="PF08336">
    <property type="entry name" value="P4Ha_N"/>
    <property type="match status" value="2"/>
</dbReference>
<gene>
    <name evidence="17" type="primary">LOC108621472</name>
</gene>
<comment type="function">
    <text evidence="2">Catalyzes the post-translational formation of 4-hydroxyproline in -Xaa-Pro-Gly- sequences in collagens and other proteins.</text>
</comment>
<dbReference type="Proteomes" id="UP000694904">
    <property type="component" value="Chromosome 2"/>
</dbReference>
<evidence type="ECO:0000256" key="5">
    <source>
        <dbReference type="ARBA" id="ARBA00012269"/>
    </source>
</evidence>
<feature type="coiled-coil region" evidence="13">
    <location>
        <begin position="47"/>
        <end position="74"/>
    </location>
</feature>
<evidence type="ECO:0000256" key="11">
    <source>
        <dbReference type="ARBA" id="ARBA00023004"/>
    </source>
</evidence>
<keyword evidence="8" id="KW-0847">Vitamin C</keyword>
<feature type="chain" id="PRO_5047318236" description="procollagen-proline 4-dioxygenase" evidence="14">
    <location>
        <begin position="31"/>
        <end position="962"/>
    </location>
</feature>
<evidence type="ECO:0000256" key="12">
    <source>
        <dbReference type="ARBA" id="ARBA00023180"/>
    </source>
</evidence>
<evidence type="ECO:0000256" key="9">
    <source>
        <dbReference type="ARBA" id="ARBA00022964"/>
    </source>
</evidence>
<keyword evidence="6" id="KW-0479">Metal-binding</keyword>
<dbReference type="InterPro" id="IPR011990">
    <property type="entry name" value="TPR-like_helical_dom_sf"/>
</dbReference>
<reference evidence="16" key="2">
    <citation type="journal article" date="2016" name="G3 (Bethesda)">
        <title>Genome Evolution in Three Species of Cactophilic Drosophila.</title>
        <authorList>
            <person name="Sanchez-Flores A."/>
            <person name="Penazola F."/>
            <person name="Carpinteyro-Ponce J."/>
            <person name="Nazario-Yepiz N."/>
            <person name="Abreu-Goodger C."/>
            <person name="Machado C.A."/>
            <person name="Markow T.A."/>
        </authorList>
    </citation>
    <scope>NUCLEOTIDE SEQUENCE [LARGE SCALE GENOMIC DNA]</scope>
</reference>
<reference evidence="16" key="1">
    <citation type="journal article" date="1997" name="Nucleic Acids Res.">
        <title>tRNAscan-SE: a program for improved detection of transfer RNA genes in genomic sequence.</title>
        <authorList>
            <person name="Lowe T.M."/>
            <person name="Eddy S.R."/>
        </authorList>
    </citation>
    <scope>NUCLEOTIDE SEQUENCE [LARGE SCALE GENOMIC DNA]</scope>
</reference>
<keyword evidence="13" id="KW-0175">Coiled coil</keyword>